<evidence type="ECO:0000313" key="6">
    <source>
        <dbReference type="EMBL" id="CAG9132362.1"/>
    </source>
</evidence>
<evidence type="ECO:0000259" key="4">
    <source>
        <dbReference type="SMART" id="SM01088"/>
    </source>
</evidence>
<dbReference type="GO" id="GO:0042302">
    <property type="term" value="F:structural constituent of cuticle"/>
    <property type="evidence" value="ECO:0007669"/>
    <property type="project" value="InterPro"/>
</dbReference>
<feature type="domain" description="Nematode cuticle collagen N-terminal" evidence="4">
    <location>
        <begin position="9"/>
        <end position="61"/>
    </location>
</feature>
<dbReference type="PANTHER" id="PTHR24637:SF334">
    <property type="entry name" value="NEMATODE CUTICLE COLLAGEN N-TERMINAL DOMAIN-CONTAINING PROTEIN"/>
    <property type="match status" value="1"/>
</dbReference>
<feature type="compositionally biased region" description="Acidic residues" evidence="2">
    <location>
        <begin position="135"/>
        <end position="147"/>
    </location>
</feature>
<evidence type="ECO:0000256" key="3">
    <source>
        <dbReference type="SAM" id="Phobius"/>
    </source>
</evidence>
<proteinExistence type="predicted"/>
<dbReference type="Pfam" id="PF01391">
    <property type="entry name" value="Collagen"/>
    <property type="match status" value="1"/>
</dbReference>
<feature type="region of interest" description="Disordered" evidence="2">
    <location>
        <begin position="109"/>
        <end position="283"/>
    </location>
</feature>
<evidence type="ECO:0000256" key="1">
    <source>
        <dbReference type="ARBA" id="ARBA00022737"/>
    </source>
</evidence>
<keyword evidence="3" id="KW-0472">Membrane</keyword>
<dbReference type="InterPro" id="IPR002486">
    <property type="entry name" value="Col_cuticle_N"/>
</dbReference>
<keyword evidence="8" id="KW-1185">Reference proteome</keyword>
<evidence type="ECO:0000313" key="5">
    <source>
        <dbReference type="EMBL" id="CAD5235779.1"/>
    </source>
</evidence>
<dbReference type="PANTHER" id="PTHR24637">
    <property type="entry name" value="COLLAGEN"/>
    <property type="match status" value="1"/>
</dbReference>
<keyword evidence="3" id="KW-0812">Transmembrane</keyword>
<feature type="compositionally biased region" description="Pro residues" evidence="2">
    <location>
        <begin position="186"/>
        <end position="196"/>
    </location>
</feature>
<dbReference type="Proteomes" id="UP000582659">
    <property type="component" value="Unassembled WGS sequence"/>
</dbReference>
<dbReference type="AlphaFoldDB" id="A0A1I7S0N0"/>
<dbReference type="WBParaSite" id="BXY_0655400.1">
    <property type="protein sequence ID" value="BXY_0655400.1"/>
    <property type="gene ID" value="BXY_0655400"/>
</dbReference>
<reference evidence="9" key="1">
    <citation type="submission" date="2016-11" db="UniProtKB">
        <authorList>
            <consortium name="WormBaseParasite"/>
        </authorList>
    </citation>
    <scope>IDENTIFICATION</scope>
</reference>
<dbReference type="SMART" id="SM01088">
    <property type="entry name" value="Col_cuticle_N"/>
    <property type="match status" value="1"/>
</dbReference>
<dbReference type="Proteomes" id="UP000095284">
    <property type="component" value="Unplaced"/>
</dbReference>
<organism evidence="7 9">
    <name type="scientific">Bursaphelenchus xylophilus</name>
    <name type="common">Pinewood nematode worm</name>
    <name type="synonym">Aphelenchoides xylophilus</name>
    <dbReference type="NCBI Taxonomy" id="6326"/>
    <lineage>
        <taxon>Eukaryota</taxon>
        <taxon>Metazoa</taxon>
        <taxon>Ecdysozoa</taxon>
        <taxon>Nematoda</taxon>
        <taxon>Chromadorea</taxon>
        <taxon>Rhabditida</taxon>
        <taxon>Tylenchina</taxon>
        <taxon>Tylenchomorpha</taxon>
        <taxon>Aphelenchoidea</taxon>
        <taxon>Aphelenchoididae</taxon>
        <taxon>Bursaphelenchus</taxon>
    </lineage>
</organism>
<dbReference type="eggNOG" id="KOG3544">
    <property type="taxonomic scope" value="Eukaryota"/>
</dbReference>
<sequence length="350" mass="35341">MPKHEFYYHFALASTAISALTTIALLVTVPLLCSRANDHRLFIEQKANLFRDETNKIWAELHPGHKVVVHDPKTGAPANEPIFFSLRQKRSPWDRQICQGCNPLNCPAGMPGNPGPPGEDGSPGDAGMPGRSGEDGLDVELAPEDDLPCVICPGGPPGMRGLQGERGQPGLAGPTGQAGPEGHPGPEGPPGFPGKPGPAGFKGHEGPPGPSGETIIAGVGIKGPKGPPGPAGPKGPNGTPGKASREVGVPGQAGPQGPMGPPGAEGKTGEEGPFGPPGEPGQPASYCASDCGVAQILAPSINHAKLAAEQDVSSNAGSIGSYDSSVVESIGHNNAYGGAGYYSSGGYGRK</sequence>
<evidence type="ECO:0000313" key="8">
    <source>
        <dbReference type="Proteomes" id="UP000659654"/>
    </source>
</evidence>
<dbReference type="OrthoDB" id="10037288at2759"/>
<evidence type="ECO:0000313" key="7">
    <source>
        <dbReference type="Proteomes" id="UP000095284"/>
    </source>
</evidence>
<gene>
    <name evidence="5" type="ORF">BXYJ_LOCUS15870</name>
</gene>
<keyword evidence="1" id="KW-0677">Repeat</keyword>
<feature type="compositionally biased region" description="Low complexity" evidence="2">
    <location>
        <begin position="215"/>
        <end position="224"/>
    </location>
</feature>
<accession>A0A1I7S0N0</accession>
<dbReference type="Proteomes" id="UP000659654">
    <property type="component" value="Unassembled WGS sequence"/>
</dbReference>
<protein>
    <submittedName>
        <fullName evidence="5">(pine wood nematode) hypothetical protein</fullName>
    </submittedName>
    <submittedName>
        <fullName evidence="9">Col_cuticle_N domain-containing protein</fullName>
    </submittedName>
</protein>
<feature type="compositionally biased region" description="Low complexity" evidence="2">
    <location>
        <begin position="234"/>
        <end position="256"/>
    </location>
</feature>
<keyword evidence="3" id="KW-1133">Transmembrane helix</keyword>
<name>A0A1I7S0N0_BURXY</name>
<dbReference type="SMR" id="A0A1I7S0N0"/>
<evidence type="ECO:0000313" key="9">
    <source>
        <dbReference type="WBParaSite" id="BXY_0655400.1"/>
    </source>
</evidence>
<dbReference type="InterPro" id="IPR008160">
    <property type="entry name" value="Collagen"/>
</dbReference>
<dbReference type="Pfam" id="PF01484">
    <property type="entry name" value="Col_cuticle_N"/>
    <property type="match status" value="1"/>
</dbReference>
<dbReference type="EMBL" id="CAJFCV020000006">
    <property type="protein sequence ID" value="CAG9132362.1"/>
    <property type="molecule type" value="Genomic_DNA"/>
</dbReference>
<evidence type="ECO:0000256" key="2">
    <source>
        <dbReference type="SAM" id="MobiDB-lite"/>
    </source>
</evidence>
<feature type="transmembrane region" description="Helical" evidence="3">
    <location>
        <begin position="6"/>
        <end position="33"/>
    </location>
</feature>
<reference evidence="6" key="2">
    <citation type="submission" date="2020-08" db="EMBL/GenBank/DDBJ databases">
        <authorList>
            <person name="Kikuchi T."/>
        </authorList>
    </citation>
    <scope>NUCLEOTIDE SEQUENCE</scope>
    <source>
        <strain evidence="5">Ka4C1</strain>
    </source>
</reference>
<dbReference type="EMBL" id="CAJFDI010000006">
    <property type="protein sequence ID" value="CAD5235779.1"/>
    <property type="molecule type" value="Genomic_DNA"/>
</dbReference>